<dbReference type="EMBL" id="BMAV01009628">
    <property type="protein sequence ID" value="GFY54034.1"/>
    <property type="molecule type" value="Genomic_DNA"/>
</dbReference>
<reference evidence="2" key="1">
    <citation type="submission" date="2020-08" db="EMBL/GenBank/DDBJ databases">
        <title>Multicomponent nature underlies the extraordinary mechanical properties of spider dragline silk.</title>
        <authorList>
            <person name="Kono N."/>
            <person name="Nakamura H."/>
            <person name="Mori M."/>
            <person name="Yoshida Y."/>
            <person name="Ohtoshi R."/>
            <person name="Malay A.D."/>
            <person name="Moran D.A.P."/>
            <person name="Tomita M."/>
            <person name="Numata K."/>
            <person name="Arakawa K."/>
        </authorList>
    </citation>
    <scope>NUCLEOTIDE SEQUENCE</scope>
</reference>
<sequence>MTRESARNNGDDNFSEFSRTPSAHERPISCVLCDKSFSVHLLCKLFIELITSWSIRTVVRYITSKNYLILFLLFQRIGQLARLNLRRH</sequence>
<proteinExistence type="predicted"/>
<keyword evidence="3" id="KW-1185">Reference proteome</keyword>
<feature type="region of interest" description="Disordered" evidence="1">
    <location>
        <begin position="1"/>
        <end position="23"/>
    </location>
</feature>
<evidence type="ECO:0000313" key="3">
    <source>
        <dbReference type="Proteomes" id="UP000886998"/>
    </source>
</evidence>
<dbReference type="AlphaFoldDB" id="A0A8X7C6F1"/>
<organism evidence="2 3">
    <name type="scientific">Trichonephila inaurata madagascariensis</name>
    <dbReference type="NCBI Taxonomy" id="2747483"/>
    <lineage>
        <taxon>Eukaryota</taxon>
        <taxon>Metazoa</taxon>
        <taxon>Ecdysozoa</taxon>
        <taxon>Arthropoda</taxon>
        <taxon>Chelicerata</taxon>
        <taxon>Arachnida</taxon>
        <taxon>Araneae</taxon>
        <taxon>Araneomorphae</taxon>
        <taxon>Entelegynae</taxon>
        <taxon>Araneoidea</taxon>
        <taxon>Nephilidae</taxon>
        <taxon>Trichonephila</taxon>
        <taxon>Trichonephila inaurata</taxon>
    </lineage>
</organism>
<gene>
    <name evidence="2" type="ORF">TNIN_391701</name>
</gene>
<name>A0A8X7C6F1_9ARAC</name>
<feature type="compositionally biased region" description="Basic and acidic residues" evidence="1">
    <location>
        <begin position="1"/>
        <end position="10"/>
    </location>
</feature>
<evidence type="ECO:0000313" key="2">
    <source>
        <dbReference type="EMBL" id="GFY54034.1"/>
    </source>
</evidence>
<dbReference type="Proteomes" id="UP000886998">
    <property type="component" value="Unassembled WGS sequence"/>
</dbReference>
<protein>
    <submittedName>
        <fullName evidence="2">Uncharacterized protein</fullName>
    </submittedName>
</protein>
<evidence type="ECO:0000256" key="1">
    <source>
        <dbReference type="SAM" id="MobiDB-lite"/>
    </source>
</evidence>
<feature type="compositionally biased region" description="Polar residues" evidence="1">
    <location>
        <begin position="11"/>
        <end position="21"/>
    </location>
</feature>
<accession>A0A8X7C6F1</accession>
<comment type="caution">
    <text evidence="2">The sequence shown here is derived from an EMBL/GenBank/DDBJ whole genome shotgun (WGS) entry which is preliminary data.</text>
</comment>